<accession>A0A381UZ34</accession>
<evidence type="ECO:0000313" key="1">
    <source>
        <dbReference type="EMBL" id="SVA33399.1"/>
    </source>
</evidence>
<protein>
    <recommendedName>
        <fullName evidence="2">Glucose/Sorbosone dehydrogenase domain-containing protein</fullName>
    </recommendedName>
</protein>
<name>A0A381UZ34_9ZZZZ</name>
<proteinExistence type="predicted"/>
<dbReference type="EMBL" id="UINC01007452">
    <property type="protein sequence ID" value="SVA33399.1"/>
    <property type="molecule type" value="Genomic_DNA"/>
</dbReference>
<reference evidence="1" key="1">
    <citation type="submission" date="2018-05" db="EMBL/GenBank/DDBJ databases">
        <authorList>
            <person name="Lanie J.A."/>
            <person name="Ng W.-L."/>
            <person name="Kazmierczak K.M."/>
            <person name="Andrzejewski T.M."/>
            <person name="Davidsen T.M."/>
            <person name="Wayne K.J."/>
            <person name="Tettelin H."/>
            <person name="Glass J.I."/>
            <person name="Rusch D."/>
            <person name="Podicherti R."/>
            <person name="Tsui H.-C.T."/>
            <person name="Winkler M.E."/>
        </authorList>
    </citation>
    <scope>NUCLEOTIDE SEQUENCE</scope>
</reference>
<organism evidence="1">
    <name type="scientific">marine metagenome</name>
    <dbReference type="NCBI Taxonomy" id="408172"/>
    <lineage>
        <taxon>unclassified sequences</taxon>
        <taxon>metagenomes</taxon>
        <taxon>ecological metagenomes</taxon>
    </lineage>
</organism>
<evidence type="ECO:0008006" key="2">
    <source>
        <dbReference type="Google" id="ProtNLM"/>
    </source>
</evidence>
<gene>
    <name evidence="1" type="ORF">METZ01_LOCUS86253</name>
</gene>
<feature type="non-terminal residue" evidence="1">
    <location>
        <position position="56"/>
    </location>
</feature>
<sequence length="56" mass="6145">MLRNLLILTATCLLVTLTSSVWAQSGVFGSQHHKYRVVTVVDGLEIPWSMTFLPGG</sequence>
<dbReference type="AlphaFoldDB" id="A0A381UZ34"/>